<feature type="domain" description="Fe/B12 periplasmic-binding" evidence="1">
    <location>
        <begin position="24"/>
        <end position="278"/>
    </location>
</feature>
<organism evidence="2 3">
    <name type="scientific">Phaeobacter gallaeciensis</name>
    <dbReference type="NCBI Taxonomy" id="60890"/>
    <lineage>
        <taxon>Bacteria</taxon>
        <taxon>Pseudomonadati</taxon>
        <taxon>Pseudomonadota</taxon>
        <taxon>Alphaproteobacteria</taxon>
        <taxon>Rhodobacterales</taxon>
        <taxon>Roseobacteraceae</taxon>
        <taxon>Phaeobacter</taxon>
    </lineage>
</organism>
<protein>
    <submittedName>
        <fullName evidence="2">ABC-type Fe3+-hydroxamate transport system, periplasmic component</fullName>
    </submittedName>
</protein>
<accession>A0AAC9Z8G7</accession>
<dbReference type="EMBL" id="CP010784">
    <property type="protein sequence ID" value="ATF05677.1"/>
    <property type="molecule type" value="Genomic_DNA"/>
</dbReference>
<gene>
    <name evidence="2" type="ORF">PhaeoP63_01599</name>
</gene>
<sequence>MRRLPGIALALLWAVTDAFAGPSRVVSMNLCTDQLAMLLAAPGQLASVSYIARDTRASAMADAAMAYPANHGLAEEIYLLQPDLVIAGAYSTPATTDMLRRLGVPVVVFEPASSLQDVRARILRMGQVLGREEAARALLADYDQRLAKLEQAGPEAPRAALYAANGFTSGSMTLAGQILRAAGLRNIADELGYAHSGSMPLELLAMAAPELLIGTSPYPRASRSEDNLAHPVVRQLAGRSGAGQMRDADWVCGTPHVLRAVESLAAERRLFMEKESRE</sequence>
<dbReference type="SUPFAM" id="SSF53807">
    <property type="entry name" value="Helical backbone' metal receptor"/>
    <property type="match status" value="1"/>
</dbReference>
<dbReference type="Pfam" id="PF01497">
    <property type="entry name" value="Peripla_BP_2"/>
    <property type="match status" value="1"/>
</dbReference>
<dbReference type="PANTHER" id="PTHR30535">
    <property type="entry name" value="VITAMIN B12-BINDING PROTEIN"/>
    <property type="match status" value="1"/>
</dbReference>
<dbReference type="AlphaFoldDB" id="A0AAC9Z8G7"/>
<dbReference type="Proteomes" id="UP000217545">
    <property type="component" value="Chromosome"/>
</dbReference>
<dbReference type="PANTHER" id="PTHR30535:SF34">
    <property type="entry name" value="MOLYBDATE-BINDING PROTEIN MOLA"/>
    <property type="match status" value="1"/>
</dbReference>
<dbReference type="PROSITE" id="PS50983">
    <property type="entry name" value="FE_B12_PBP"/>
    <property type="match status" value="1"/>
</dbReference>
<dbReference type="GO" id="GO:0071281">
    <property type="term" value="P:cellular response to iron ion"/>
    <property type="evidence" value="ECO:0007669"/>
    <property type="project" value="TreeGrafter"/>
</dbReference>
<evidence type="ECO:0000259" key="1">
    <source>
        <dbReference type="PROSITE" id="PS50983"/>
    </source>
</evidence>
<dbReference type="InterPro" id="IPR050902">
    <property type="entry name" value="ABC_Transporter_SBP"/>
</dbReference>
<dbReference type="Gene3D" id="3.40.50.1980">
    <property type="entry name" value="Nitrogenase molybdenum iron protein domain"/>
    <property type="match status" value="2"/>
</dbReference>
<evidence type="ECO:0000313" key="3">
    <source>
        <dbReference type="Proteomes" id="UP000217545"/>
    </source>
</evidence>
<dbReference type="InterPro" id="IPR002491">
    <property type="entry name" value="ABC_transptr_periplasmic_BD"/>
</dbReference>
<proteinExistence type="predicted"/>
<name>A0AAC9Z8G7_9RHOB</name>
<evidence type="ECO:0000313" key="2">
    <source>
        <dbReference type="EMBL" id="ATF05677.1"/>
    </source>
</evidence>
<reference evidence="2 3" key="1">
    <citation type="journal article" date="2017" name="Front. Microbiol.">
        <title>Phaeobacter piscinae sp. nov., a species of the Roseobacter group and potential aquaculture probiont.</title>
        <authorList>
            <person name="Sonnenschein E.C."/>
            <person name="Phippen C.B.W."/>
            <person name="Nielsen K.F."/>
            <person name="Mateiu R.V."/>
            <person name="Melchiorsen J."/>
            <person name="Gram L."/>
            <person name="Overmann J."/>
            <person name="Freese H.M."/>
        </authorList>
    </citation>
    <scope>NUCLEOTIDE SEQUENCE [LARGE SCALE GENOMIC DNA]</scope>
    <source>
        <strain evidence="2 3">P63</strain>
    </source>
</reference>